<organism evidence="3 4">
    <name type="scientific">Pyrrhoderma noxium</name>
    <dbReference type="NCBI Taxonomy" id="2282107"/>
    <lineage>
        <taxon>Eukaryota</taxon>
        <taxon>Fungi</taxon>
        <taxon>Dikarya</taxon>
        <taxon>Basidiomycota</taxon>
        <taxon>Agaricomycotina</taxon>
        <taxon>Agaricomycetes</taxon>
        <taxon>Hymenochaetales</taxon>
        <taxon>Hymenochaetaceae</taxon>
        <taxon>Pyrrhoderma</taxon>
    </lineage>
</organism>
<evidence type="ECO:0000313" key="4">
    <source>
        <dbReference type="Proteomes" id="UP000217199"/>
    </source>
</evidence>
<name>A0A286UMA9_9AGAM</name>
<dbReference type="STRING" id="2282107.A0A286UMA9"/>
<dbReference type="InParanoid" id="A0A286UMA9"/>
<sequence>MYNRGVGITLVAIVLELLLHVVAQLHPHEPARYQTLPSLREQAQILDSWRDKRLQALPDLMKKYNVDAWLMSQREHAEDTVWWSIKSATEFAAHRRTVVLFHTYNNISSTVSGETILIPNPLTWIDNTGEVWHELRSNLTLLNPQRIAINIDENFAFAGGLHVGELAVLHKELGTEWISRFVNEPMLAIEFVAKSIVLPDQIRYFRRMSETVWAMIEEAFSARVVRPGKTTTDDLQWWFREKIQEQNLSTWNQPRVKVIDESSFPGWAGSGSLIQEGDVIHVDFGISAMGMHTDTQHLGYVLRTSEGEKSVPIGLLEGMKKANRMQEIVLEEMKVGRTGNEVLAAGNRRLNEENIEGQIYSHPINDFAHGPGATIGFTNLPELVPVFGELPILPDTFYSIELFARHFVMERNETLRFMLEENVYYRSETRTWEFVRGRQEQFHLVDYKGNRRSEALRVQA</sequence>
<keyword evidence="3" id="KW-0031">Aminopeptidase</keyword>
<evidence type="ECO:0000256" key="1">
    <source>
        <dbReference type="SAM" id="SignalP"/>
    </source>
</evidence>
<dbReference type="Proteomes" id="UP000217199">
    <property type="component" value="Unassembled WGS sequence"/>
</dbReference>
<keyword evidence="4" id="KW-1185">Reference proteome</keyword>
<feature type="domain" description="Peptidase M24" evidence="2">
    <location>
        <begin position="206"/>
        <end position="382"/>
    </location>
</feature>
<protein>
    <submittedName>
        <fullName evidence="3">Xaa-Pro aminopeptidase family enzyme</fullName>
    </submittedName>
</protein>
<dbReference type="EMBL" id="NBII01000003">
    <property type="protein sequence ID" value="PAV20679.1"/>
    <property type="molecule type" value="Genomic_DNA"/>
</dbReference>
<dbReference type="InterPro" id="IPR000994">
    <property type="entry name" value="Pept_M24"/>
</dbReference>
<dbReference type="InterPro" id="IPR036005">
    <property type="entry name" value="Creatinase/aminopeptidase-like"/>
</dbReference>
<dbReference type="SUPFAM" id="SSF55920">
    <property type="entry name" value="Creatinase/aminopeptidase"/>
    <property type="match status" value="1"/>
</dbReference>
<evidence type="ECO:0000313" key="3">
    <source>
        <dbReference type="EMBL" id="PAV20679.1"/>
    </source>
</evidence>
<proteinExistence type="predicted"/>
<evidence type="ECO:0000259" key="2">
    <source>
        <dbReference type="Pfam" id="PF00557"/>
    </source>
</evidence>
<keyword evidence="3" id="KW-0645">Protease</keyword>
<gene>
    <name evidence="3" type="ORF">PNOK_0330600</name>
</gene>
<dbReference type="AlphaFoldDB" id="A0A286UMA9"/>
<accession>A0A286UMA9</accession>
<reference evidence="3 4" key="1">
    <citation type="journal article" date="2017" name="Mol. Ecol.">
        <title>Comparative and population genomic landscape of Phellinus noxius: A hypervariable fungus causing root rot in trees.</title>
        <authorList>
            <person name="Chung C.L."/>
            <person name="Lee T.J."/>
            <person name="Akiba M."/>
            <person name="Lee H.H."/>
            <person name="Kuo T.H."/>
            <person name="Liu D."/>
            <person name="Ke H.M."/>
            <person name="Yokoi T."/>
            <person name="Roa M.B."/>
            <person name="Lu M.J."/>
            <person name="Chang Y.Y."/>
            <person name="Ann P.J."/>
            <person name="Tsai J.N."/>
            <person name="Chen C.Y."/>
            <person name="Tzean S.S."/>
            <person name="Ota Y."/>
            <person name="Hattori T."/>
            <person name="Sahashi N."/>
            <person name="Liou R.F."/>
            <person name="Kikuchi T."/>
            <person name="Tsai I.J."/>
        </authorList>
    </citation>
    <scope>NUCLEOTIDE SEQUENCE [LARGE SCALE GENOMIC DNA]</scope>
    <source>
        <strain evidence="3 4">FFPRI411160</strain>
    </source>
</reference>
<dbReference type="Pfam" id="PF00557">
    <property type="entry name" value="Peptidase_M24"/>
    <property type="match status" value="1"/>
</dbReference>
<dbReference type="Gene3D" id="3.90.230.10">
    <property type="entry name" value="Creatinase/methionine aminopeptidase superfamily"/>
    <property type="match status" value="1"/>
</dbReference>
<feature type="signal peptide" evidence="1">
    <location>
        <begin position="1"/>
        <end position="23"/>
    </location>
</feature>
<dbReference type="GO" id="GO:0004177">
    <property type="term" value="F:aminopeptidase activity"/>
    <property type="evidence" value="ECO:0007669"/>
    <property type="project" value="UniProtKB-KW"/>
</dbReference>
<keyword evidence="3" id="KW-0378">Hydrolase</keyword>
<keyword evidence="1" id="KW-0732">Signal</keyword>
<feature type="chain" id="PRO_5013810126" evidence="1">
    <location>
        <begin position="24"/>
        <end position="460"/>
    </location>
</feature>
<comment type="caution">
    <text evidence="3">The sequence shown here is derived from an EMBL/GenBank/DDBJ whole genome shotgun (WGS) entry which is preliminary data.</text>
</comment>
<dbReference type="OrthoDB" id="3632757at2759"/>